<gene>
    <name evidence="1" type="ordered locus">Metev_0940</name>
</gene>
<reference evidence="1 2" key="1">
    <citation type="submission" date="2010-06" db="EMBL/GenBank/DDBJ databases">
        <title>Complete sequence chromosome of Methanohalobium evestigatum Z-7303.</title>
        <authorList>
            <consortium name="US DOE Joint Genome Institute"/>
            <person name="Lucas S."/>
            <person name="Copeland A."/>
            <person name="Lapidus A."/>
            <person name="Cheng J.-F."/>
            <person name="Bruce D."/>
            <person name="Goodwin L."/>
            <person name="Pitluck S."/>
            <person name="Saunders E."/>
            <person name="Detter J.C."/>
            <person name="Han C."/>
            <person name="Tapia R."/>
            <person name="Land M."/>
            <person name="Hauser L."/>
            <person name="Kyrpides N."/>
            <person name="Mikhailova N."/>
            <person name="Sieprawska-Lupa M."/>
            <person name="Whitman W.B."/>
            <person name="Anderson I."/>
            <person name="Woyke T."/>
        </authorList>
    </citation>
    <scope>NUCLEOTIDE SEQUENCE [LARGE SCALE GENOMIC DNA]</scope>
    <source>
        <strain evidence="2">ATCC BAA-1072 / DSM 3721 / NBRC 107634 / OCM 161 / Z-7303</strain>
    </source>
</reference>
<sequence>MKYKLVPYSNDDYSMGNKLAICYVVNSLDFVSDCYKVNITESLEGVSIELGVKIKSDLLIEDRNFIANSIKQYLMNYFDGISNVTTHITED</sequence>
<organism evidence="1 2">
    <name type="scientific">Methanohalobium evestigatum (strain ATCC BAA-1072 / DSM 3721 / NBRC 107634 / OCM 161 / Z-7303)</name>
    <dbReference type="NCBI Taxonomy" id="644295"/>
    <lineage>
        <taxon>Archaea</taxon>
        <taxon>Methanobacteriati</taxon>
        <taxon>Methanobacteriota</taxon>
        <taxon>Stenosarchaea group</taxon>
        <taxon>Methanomicrobia</taxon>
        <taxon>Methanosarcinales</taxon>
        <taxon>Methanosarcinaceae</taxon>
        <taxon>Methanohalobium</taxon>
    </lineage>
</organism>
<dbReference type="AlphaFoldDB" id="D7E785"/>
<dbReference type="SUPFAM" id="SSF160240">
    <property type="entry name" value="Cation efflux protein cytoplasmic domain-like"/>
    <property type="match status" value="1"/>
</dbReference>
<dbReference type="InterPro" id="IPR036837">
    <property type="entry name" value="Cation_efflux_CTD_sf"/>
</dbReference>
<dbReference type="Proteomes" id="UP000000391">
    <property type="component" value="Chromosome"/>
</dbReference>
<name>D7E785_METEZ</name>
<evidence type="ECO:0000313" key="2">
    <source>
        <dbReference type="Proteomes" id="UP000000391"/>
    </source>
</evidence>
<dbReference type="STRING" id="644295.Metev_0940"/>
<proteinExistence type="predicted"/>
<dbReference type="GeneID" id="9346569"/>
<dbReference type="EMBL" id="CP002069">
    <property type="protein sequence ID" value="ADI73834.1"/>
    <property type="molecule type" value="Genomic_DNA"/>
</dbReference>
<dbReference type="RefSeq" id="WP_013194402.1">
    <property type="nucleotide sequence ID" value="NC_014253.1"/>
</dbReference>
<protein>
    <submittedName>
        <fullName evidence="1">Uncharacterized protein</fullName>
    </submittedName>
</protein>
<evidence type="ECO:0000313" key="1">
    <source>
        <dbReference type="EMBL" id="ADI73834.1"/>
    </source>
</evidence>
<dbReference type="KEGG" id="mev:Metev_0940"/>
<accession>D7E785</accession>
<keyword evidence="2" id="KW-1185">Reference proteome</keyword>
<dbReference type="HOGENOM" id="CLU_2420020_0_0_2"/>